<sequence length="204" mass="23970">MNRFLMKRVVFALWFLRSMRGILINSLMFPSNALSFPFRGMATGIEHIEKNENKAPKRKRVIWLRNPVRLLIGLRKCKTKRREWLENRIRNLPKKDNLIYVLHYWDRGLKSMILTEKPKRGLHPAPEKSPGPCPSKIVSACHDGKDVTDILTPISASFHPMEREVCSENIYHYYASVSKKPVKELRSHPIYIMDSTLTEREHFM</sequence>
<proteinExistence type="predicted"/>
<organism evidence="1">
    <name type="scientific">Tetraselmis virus 1</name>
    <dbReference type="NCBI Taxonomy" id="2060617"/>
    <lineage>
        <taxon>Viruses</taxon>
        <taxon>Varidnaviria</taxon>
        <taxon>Bamfordvirae</taxon>
        <taxon>Nucleocytoviricota</taxon>
        <taxon>Megaviricetes</taxon>
        <taxon>Imitervirales</taxon>
        <taxon>Allomimiviridae</taxon>
        <taxon>Oceanusvirus</taxon>
        <taxon>Oceanusvirus kaneohense</taxon>
    </lineage>
</organism>
<keyword evidence="2" id="KW-1185">Reference proteome</keyword>
<gene>
    <name evidence="1" type="ORF">TetV_550</name>
</gene>
<evidence type="ECO:0000313" key="1">
    <source>
        <dbReference type="EMBL" id="AUF82632.1"/>
    </source>
</evidence>
<accession>A0A2P0VP34</accession>
<reference evidence="1" key="1">
    <citation type="journal article" date="2018" name="Virology">
        <title>A giant virus infecting green algae encodes key fermentation genes.</title>
        <authorList>
            <person name="Schvarcz C.R."/>
            <person name="Steward G.F."/>
        </authorList>
    </citation>
    <scope>NUCLEOTIDE SEQUENCE [LARGE SCALE GENOMIC DNA]</scope>
</reference>
<name>A0A2P0VP34_9VIRU</name>
<evidence type="ECO:0000313" key="2">
    <source>
        <dbReference type="Proteomes" id="UP000244773"/>
    </source>
</evidence>
<protein>
    <submittedName>
        <fullName evidence="1">Uncharacterized protein</fullName>
    </submittedName>
</protein>
<dbReference type="EMBL" id="KY322437">
    <property type="protein sequence ID" value="AUF82632.1"/>
    <property type="molecule type" value="Genomic_DNA"/>
</dbReference>
<dbReference type="Proteomes" id="UP000244773">
    <property type="component" value="Segment"/>
</dbReference>